<evidence type="ECO:0000313" key="1">
    <source>
        <dbReference type="EMBL" id="REG94228.1"/>
    </source>
</evidence>
<dbReference type="AlphaFoldDB" id="A0A3E0E7J9"/>
<dbReference type="Pfam" id="PF23913">
    <property type="entry name" value="DUF7255"/>
    <property type="match status" value="1"/>
</dbReference>
<dbReference type="EMBL" id="QUNF01000001">
    <property type="protein sequence ID" value="REG94228.1"/>
    <property type="molecule type" value="Genomic_DNA"/>
</dbReference>
<comment type="caution">
    <text evidence="1">The sequence shown here is derived from an EMBL/GenBank/DDBJ whole genome shotgun (WGS) entry which is preliminary data.</text>
</comment>
<proteinExistence type="predicted"/>
<name>A0A3E0E7J9_9BACT</name>
<organism evidence="1 2">
    <name type="scientific">Algoriphagus antarcticus</name>
    <dbReference type="NCBI Taxonomy" id="238540"/>
    <lineage>
        <taxon>Bacteria</taxon>
        <taxon>Pseudomonadati</taxon>
        <taxon>Bacteroidota</taxon>
        <taxon>Cytophagia</taxon>
        <taxon>Cytophagales</taxon>
        <taxon>Cyclobacteriaceae</taxon>
        <taxon>Algoriphagus</taxon>
    </lineage>
</organism>
<protein>
    <submittedName>
        <fullName evidence="1">Uncharacterized protein</fullName>
    </submittedName>
</protein>
<keyword evidence="2" id="KW-1185">Reference proteome</keyword>
<dbReference type="RefSeq" id="WP_086540328.1">
    <property type="nucleotide sequence ID" value="NZ_MSSW01000009.1"/>
</dbReference>
<dbReference type="Proteomes" id="UP000256405">
    <property type="component" value="Unassembled WGS sequence"/>
</dbReference>
<evidence type="ECO:0000313" key="2">
    <source>
        <dbReference type="Proteomes" id="UP000256405"/>
    </source>
</evidence>
<gene>
    <name evidence="1" type="ORF">C8N25_10153</name>
</gene>
<accession>A0A3E0E7J9</accession>
<reference evidence="1 2" key="1">
    <citation type="submission" date="2018-08" db="EMBL/GenBank/DDBJ databases">
        <title>Genomic Encyclopedia of Archaeal and Bacterial Type Strains, Phase II (KMG-II): from individual species to whole genera.</title>
        <authorList>
            <person name="Goeker M."/>
        </authorList>
    </citation>
    <scope>NUCLEOTIDE SEQUENCE [LARGE SCALE GENOMIC DNA]</scope>
    <source>
        <strain evidence="1 2">DSM 15986</strain>
    </source>
</reference>
<dbReference type="OrthoDB" id="4619215at2"/>
<sequence length="215" mass="25594">MDNLMTRQLDLILREGEVDFERDFELELEPKYLDQKGHNWLKEIYEDLGGAGKMPLLEKLKFDFKINRNLFVYDDEVHFNRYRLITFKSDLYLELNFPFLETQKRLCRSYEKECLKVGMQQRIWNGAPIAKHSFGEPSEPGDFSGNGGIGWKLLAYNDAQFDLQTRIHGYKLFRITPFETLMTGGSLKRLDQLLINPKEEQRTMLLNWFMRKYQC</sequence>
<dbReference type="InterPro" id="IPR055679">
    <property type="entry name" value="DUF7255"/>
</dbReference>